<feature type="transmembrane region" description="Helical" evidence="1">
    <location>
        <begin position="46"/>
        <end position="65"/>
    </location>
</feature>
<gene>
    <name evidence="2" type="ORF">HF992_11585</name>
</gene>
<keyword evidence="1" id="KW-1133">Transmembrane helix</keyword>
<dbReference type="RefSeq" id="WP_168550148.1">
    <property type="nucleotide sequence ID" value="NZ_JAAXPR010000041.1"/>
</dbReference>
<reference evidence="2 3" key="1">
    <citation type="submission" date="2020-04" db="EMBL/GenBank/DDBJ databases">
        <title>MicrobeNet Type strains.</title>
        <authorList>
            <person name="Nicholson A.C."/>
        </authorList>
    </citation>
    <scope>NUCLEOTIDE SEQUENCE [LARGE SCALE GENOMIC DNA]</scope>
    <source>
        <strain evidence="2 3">CCUG 69612</strain>
    </source>
</reference>
<feature type="transmembrane region" description="Helical" evidence="1">
    <location>
        <begin position="113"/>
        <end position="130"/>
    </location>
</feature>
<evidence type="ECO:0000256" key="1">
    <source>
        <dbReference type="SAM" id="Phobius"/>
    </source>
</evidence>
<sequence length="173" mass="19188">MEWGILAVIGLVGVYSLLTHQTSDSYLTEEDYDDRQRQIMGRSYKYGLVAILVLLFLYIVLASMYEDLFSVDFILMSLFFLSVAVVGVTNIVNGTYYPTKKGKEKQRLSPVQGIVSGLLIAGASLFLLFLEPNKDGLFQKGGNGGLAVLGLVGLALSLAFSYRLWKDKREVDE</sequence>
<comment type="caution">
    <text evidence="2">The sequence shown here is derived from an EMBL/GenBank/DDBJ whole genome shotgun (WGS) entry which is preliminary data.</text>
</comment>
<keyword evidence="1" id="KW-0472">Membrane</keyword>
<keyword evidence="3" id="KW-1185">Reference proteome</keyword>
<dbReference type="EMBL" id="JAAXPR010000041">
    <property type="protein sequence ID" value="NKZ21436.1"/>
    <property type="molecule type" value="Genomic_DNA"/>
</dbReference>
<protein>
    <submittedName>
        <fullName evidence="2">Uncharacterized protein</fullName>
    </submittedName>
</protein>
<feature type="transmembrane region" description="Helical" evidence="1">
    <location>
        <begin position="142"/>
        <end position="165"/>
    </location>
</feature>
<feature type="transmembrane region" description="Helical" evidence="1">
    <location>
        <begin position="71"/>
        <end position="92"/>
    </location>
</feature>
<dbReference type="Proteomes" id="UP000522720">
    <property type="component" value="Unassembled WGS sequence"/>
</dbReference>
<keyword evidence="1" id="KW-0812">Transmembrane</keyword>
<organism evidence="2 3">
    <name type="scientific">Streptococcus ovuberis</name>
    <dbReference type="NCBI Taxonomy" id="1936207"/>
    <lineage>
        <taxon>Bacteria</taxon>
        <taxon>Bacillati</taxon>
        <taxon>Bacillota</taxon>
        <taxon>Bacilli</taxon>
        <taxon>Lactobacillales</taxon>
        <taxon>Streptococcaceae</taxon>
        <taxon>Streptococcus</taxon>
    </lineage>
</organism>
<name>A0A7X6S2N3_9STRE</name>
<accession>A0A7X6S2N3</accession>
<dbReference type="AlphaFoldDB" id="A0A7X6S2N3"/>
<evidence type="ECO:0000313" key="3">
    <source>
        <dbReference type="Proteomes" id="UP000522720"/>
    </source>
</evidence>
<proteinExistence type="predicted"/>
<evidence type="ECO:0000313" key="2">
    <source>
        <dbReference type="EMBL" id="NKZ21436.1"/>
    </source>
</evidence>